<evidence type="ECO:0000313" key="3">
    <source>
        <dbReference type="Proteomes" id="UP000249526"/>
    </source>
</evidence>
<keyword evidence="1" id="KW-0812">Transmembrane</keyword>
<proteinExistence type="predicted"/>
<protein>
    <submittedName>
        <fullName evidence="2">Uncharacterized protein</fullName>
    </submittedName>
</protein>
<dbReference type="AlphaFoldDB" id="A0A8G1VS00"/>
<sequence>MWGLNSGQGSSTMNFLLITWLSQIYGFLCDSLVVSFTDLRQVRSICFHLELSYTAPKSTPSFITAGLTRLPTKTITGPM</sequence>
<evidence type="ECO:0000256" key="1">
    <source>
        <dbReference type="SAM" id="Phobius"/>
    </source>
</evidence>
<gene>
    <name evidence="2" type="ORF">BO85DRAFT_23962</name>
</gene>
<name>A0A8G1VS00_9EURO</name>
<reference evidence="2 3" key="1">
    <citation type="submission" date="2018-02" db="EMBL/GenBank/DDBJ databases">
        <title>The genomes of Aspergillus section Nigri reveals drivers in fungal speciation.</title>
        <authorList>
            <consortium name="DOE Joint Genome Institute"/>
            <person name="Vesth T.C."/>
            <person name="Nybo J."/>
            <person name="Theobald S."/>
            <person name="Brandl J."/>
            <person name="Frisvad J.C."/>
            <person name="Nielsen K.F."/>
            <person name="Lyhne E.K."/>
            <person name="Kogle M.E."/>
            <person name="Kuo A."/>
            <person name="Riley R."/>
            <person name="Clum A."/>
            <person name="Nolan M."/>
            <person name="Lipzen A."/>
            <person name="Salamov A."/>
            <person name="Henrissat B."/>
            <person name="Wiebenga A."/>
            <person name="De vries R.P."/>
            <person name="Grigoriev I.V."/>
            <person name="Mortensen U.H."/>
            <person name="Andersen M.R."/>
            <person name="Baker S.E."/>
        </authorList>
    </citation>
    <scope>NUCLEOTIDE SEQUENCE [LARGE SCALE GENOMIC DNA]</scope>
    <source>
        <strain evidence="2 3">CBS 112811</strain>
    </source>
</reference>
<dbReference type="GeneID" id="37158225"/>
<evidence type="ECO:0000313" key="2">
    <source>
        <dbReference type="EMBL" id="RAH63441.1"/>
    </source>
</evidence>
<accession>A0A8G1VS00</accession>
<feature type="transmembrane region" description="Helical" evidence="1">
    <location>
        <begin position="12"/>
        <end position="34"/>
    </location>
</feature>
<dbReference type="Proteomes" id="UP000249526">
    <property type="component" value="Unassembled WGS sequence"/>
</dbReference>
<keyword evidence="1" id="KW-1133">Transmembrane helix</keyword>
<keyword evidence="3" id="KW-1185">Reference proteome</keyword>
<keyword evidence="1" id="KW-0472">Membrane</keyword>
<dbReference type="RefSeq" id="XP_025521363.1">
    <property type="nucleotide sequence ID" value="XM_025654823.1"/>
</dbReference>
<organism evidence="2 3">
    <name type="scientific">Aspergillus piperis CBS 112811</name>
    <dbReference type="NCBI Taxonomy" id="1448313"/>
    <lineage>
        <taxon>Eukaryota</taxon>
        <taxon>Fungi</taxon>
        <taxon>Dikarya</taxon>
        <taxon>Ascomycota</taxon>
        <taxon>Pezizomycotina</taxon>
        <taxon>Eurotiomycetes</taxon>
        <taxon>Eurotiomycetidae</taxon>
        <taxon>Eurotiales</taxon>
        <taxon>Aspergillaceae</taxon>
        <taxon>Aspergillus</taxon>
        <taxon>Aspergillus subgen. Circumdati</taxon>
    </lineage>
</organism>
<dbReference type="EMBL" id="KZ825054">
    <property type="protein sequence ID" value="RAH63441.1"/>
    <property type="molecule type" value="Genomic_DNA"/>
</dbReference>